<dbReference type="Proteomes" id="UP000749559">
    <property type="component" value="Unassembled WGS sequence"/>
</dbReference>
<reference evidence="1" key="1">
    <citation type="submission" date="2022-03" db="EMBL/GenBank/DDBJ databases">
        <authorList>
            <person name="Martin C."/>
        </authorList>
    </citation>
    <scope>NUCLEOTIDE SEQUENCE</scope>
</reference>
<keyword evidence="2" id="KW-1185">Reference proteome</keyword>
<comment type="caution">
    <text evidence="1">The sequence shown here is derived from an EMBL/GenBank/DDBJ whole genome shotgun (WGS) entry which is preliminary data.</text>
</comment>
<sequence>MERTRKRMCYIKRKLAIIIAITIIVNILASLHFKQPLCYEQQDQKRIIQSKKQFLYLVQTKECLPDNLLQTPVLGDANTADVLVLSFKRECKYNKNMKHVIYIYSQDKGTTWESGRNYLYTYAKEHLETYTYYVFMDDDLDFFVTKSKFLQESLLQQVQQSDVSILRQFEDFLLRSKPALSAPFRINYSPDDDPYDIIECCLGNYNVTAQWNLSEKVPMIRFDECFIAIHKDAVDHIMPIITKYEHIDLWGSCKYFHMKAYFMFRKQMSRFTPMTVYNKRHTPYLQNIVTYQDVISDILLKTPNEFREKPIFLNAKRGLAEKDVQTYIMVDPRKPPFQLAPIEDPITPWKYIDILENESR</sequence>
<dbReference type="EMBL" id="CAIIXF020000004">
    <property type="protein sequence ID" value="CAH1781460.1"/>
    <property type="molecule type" value="Genomic_DNA"/>
</dbReference>
<dbReference type="OrthoDB" id="5948429at2759"/>
<gene>
    <name evidence="1" type="ORF">OFUS_LOCUS8035</name>
</gene>
<proteinExistence type="predicted"/>
<name>A0A8J1Y3B7_OWEFU</name>
<organism evidence="1 2">
    <name type="scientific">Owenia fusiformis</name>
    <name type="common">Polychaete worm</name>
    <dbReference type="NCBI Taxonomy" id="6347"/>
    <lineage>
        <taxon>Eukaryota</taxon>
        <taxon>Metazoa</taxon>
        <taxon>Spiralia</taxon>
        <taxon>Lophotrochozoa</taxon>
        <taxon>Annelida</taxon>
        <taxon>Polychaeta</taxon>
        <taxon>Sedentaria</taxon>
        <taxon>Canalipalpata</taxon>
        <taxon>Sabellida</taxon>
        <taxon>Oweniida</taxon>
        <taxon>Oweniidae</taxon>
        <taxon>Owenia</taxon>
    </lineage>
</organism>
<dbReference type="AlphaFoldDB" id="A0A8J1Y3B7"/>
<evidence type="ECO:0000313" key="1">
    <source>
        <dbReference type="EMBL" id="CAH1781460.1"/>
    </source>
</evidence>
<accession>A0A8J1Y3B7</accession>
<evidence type="ECO:0000313" key="2">
    <source>
        <dbReference type="Proteomes" id="UP000749559"/>
    </source>
</evidence>
<protein>
    <submittedName>
        <fullName evidence="1">Uncharacterized protein</fullName>
    </submittedName>
</protein>